<feature type="domain" description="HTH araC/xylS-type" evidence="9">
    <location>
        <begin position="421"/>
        <end position="519"/>
    </location>
</feature>
<dbReference type="PROSITE" id="PS00041">
    <property type="entry name" value="HTH_ARAC_FAMILY_1"/>
    <property type="match status" value="1"/>
</dbReference>
<evidence type="ECO:0000256" key="3">
    <source>
        <dbReference type="ARBA" id="ARBA00022553"/>
    </source>
</evidence>
<dbReference type="EMBL" id="JANIPJ010000003">
    <property type="protein sequence ID" value="MCR2803324.1"/>
    <property type="molecule type" value="Genomic_DNA"/>
</dbReference>
<dbReference type="CDD" id="cd17536">
    <property type="entry name" value="REC_YesN-like"/>
    <property type="match status" value="1"/>
</dbReference>
<dbReference type="PANTHER" id="PTHR42713">
    <property type="entry name" value="HISTIDINE KINASE-RELATED"/>
    <property type="match status" value="1"/>
</dbReference>
<evidence type="ECO:0000256" key="2">
    <source>
        <dbReference type="ARBA" id="ARBA00022490"/>
    </source>
</evidence>
<dbReference type="PRINTS" id="PR00032">
    <property type="entry name" value="HTHARAC"/>
</dbReference>
<accession>A0A9X2MNG9</accession>
<keyword evidence="5" id="KW-0805">Transcription regulation</keyword>
<evidence type="ECO:0000259" key="10">
    <source>
        <dbReference type="PROSITE" id="PS50110"/>
    </source>
</evidence>
<keyword evidence="6" id="KW-0238">DNA-binding</keyword>
<dbReference type="PANTHER" id="PTHR42713:SF3">
    <property type="entry name" value="TRANSCRIPTIONAL REGULATORY PROTEIN HPTR"/>
    <property type="match status" value="1"/>
</dbReference>
<dbReference type="InterPro" id="IPR018062">
    <property type="entry name" value="HTH_AraC-typ_CS"/>
</dbReference>
<keyword evidence="2" id="KW-0963">Cytoplasm</keyword>
<evidence type="ECO:0000256" key="7">
    <source>
        <dbReference type="ARBA" id="ARBA00023163"/>
    </source>
</evidence>
<dbReference type="PROSITE" id="PS01124">
    <property type="entry name" value="HTH_ARAC_FAMILY_2"/>
    <property type="match status" value="1"/>
</dbReference>
<dbReference type="InterPro" id="IPR001789">
    <property type="entry name" value="Sig_transdc_resp-reg_receiver"/>
</dbReference>
<name>A0A9X2MNG9_9BACL</name>
<dbReference type="Pfam" id="PF12833">
    <property type="entry name" value="HTH_18"/>
    <property type="match status" value="1"/>
</dbReference>
<dbReference type="PROSITE" id="PS50110">
    <property type="entry name" value="RESPONSE_REGULATORY"/>
    <property type="match status" value="1"/>
</dbReference>
<dbReference type="GO" id="GO:0003700">
    <property type="term" value="F:DNA-binding transcription factor activity"/>
    <property type="evidence" value="ECO:0007669"/>
    <property type="project" value="InterPro"/>
</dbReference>
<evidence type="ECO:0000256" key="8">
    <source>
        <dbReference type="PROSITE-ProRule" id="PRU00169"/>
    </source>
</evidence>
<dbReference type="GO" id="GO:0005737">
    <property type="term" value="C:cytoplasm"/>
    <property type="evidence" value="ECO:0007669"/>
    <property type="project" value="UniProtKB-SubCell"/>
</dbReference>
<keyword evidence="3 8" id="KW-0597">Phosphoprotein</keyword>
<dbReference type="InterPro" id="IPR051552">
    <property type="entry name" value="HptR"/>
</dbReference>
<comment type="caution">
    <text evidence="11">The sequence shown here is derived from an EMBL/GenBank/DDBJ whole genome shotgun (WGS) entry which is preliminary data.</text>
</comment>
<evidence type="ECO:0000313" key="12">
    <source>
        <dbReference type="Proteomes" id="UP001141950"/>
    </source>
</evidence>
<comment type="subcellular location">
    <subcellularLocation>
        <location evidence="1">Cytoplasm</location>
    </subcellularLocation>
</comment>
<feature type="modified residue" description="4-aspartylphosphate" evidence="8">
    <location>
        <position position="55"/>
    </location>
</feature>
<evidence type="ECO:0000256" key="6">
    <source>
        <dbReference type="ARBA" id="ARBA00023125"/>
    </source>
</evidence>
<organism evidence="11 12">
    <name type="scientific">Paenibacillus soyae</name>
    <dbReference type="NCBI Taxonomy" id="2969249"/>
    <lineage>
        <taxon>Bacteria</taxon>
        <taxon>Bacillati</taxon>
        <taxon>Bacillota</taxon>
        <taxon>Bacilli</taxon>
        <taxon>Bacillales</taxon>
        <taxon>Paenibacillaceae</taxon>
        <taxon>Paenibacillus</taxon>
    </lineage>
</organism>
<gene>
    <name evidence="11" type="ORF">NQZ67_05450</name>
</gene>
<sequence length="524" mass="59465">MHKVLLVDDEMFVRKGLCSLIEWEEHGFSVAGEAENGEEALREIVRLKPDLVISDIRMPLMDGLELIRRTVELPDADPAFIIISGYNDFAYAKQAIQFGVHDYILKPIDDAELSATLRKLAGTLSRKKLMSHTQDRQLTSSIMDTLIHGAADEEYASVATAALGVEPDSMFCYAVIEVYDEEIGMKEVAEAAKSVEGEIDGAALTSPGGAQQFPVFEQQDGRCGLLLAWKPGEEQEPDRRLGAIAADLSRTLNAPAVLFAGKIVSGIPEIKQSYITANETVKHKYAEDYRPVLRYDQISGKPLHGELLSDSFYDRFMEQLEENDVPGCMKTIGAMFDSFRQDRFDPGAVWSAINRSAIAIMRVIQEMEGNAQQLPSFRHMKNWEHRRTGPKQLQELFERFVTEASEYINQLRQDQSKGGIEKIRKYIETHYDENISLKTIAAHFYMNPVYLGQLFRKSYGVYFNDFLLSIRMTEAKKLLRLTDLRMYEVASKVGFQNADYFVAQFVKQEGMTPKEYRNKLIEKP</sequence>
<dbReference type="Proteomes" id="UP001141950">
    <property type="component" value="Unassembled WGS sequence"/>
</dbReference>
<evidence type="ECO:0000256" key="1">
    <source>
        <dbReference type="ARBA" id="ARBA00004496"/>
    </source>
</evidence>
<dbReference type="Pfam" id="PF00072">
    <property type="entry name" value="Response_reg"/>
    <property type="match status" value="1"/>
</dbReference>
<dbReference type="InterPro" id="IPR009057">
    <property type="entry name" value="Homeodomain-like_sf"/>
</dbReference>
<dbReference type="InterPro" id="IPR018060">
    <property type="entry name" value="HTH_AraC"/>
</dbReference>
<evidence type="ECO:0000256" key="4">
    <source>
        <dbReference type="ARBA" id="ARBA00023012"/>
    </source>
</evidence>
<evidence type="ECO:0000256" key="5">
    <source>
        <dbReference type="ARBA" id="ARBA00023015"/>
    </source>
</evidence>
<protein>
    <submittedName>
        <fullName evidence="11">Response regulator</fullName>
    </submittedName>
</protein>
<dbReference type="SMART" id="SM00448">
    <property type="entry name" value="REC"/>
    <property type="match status" value="1"/>
</dbReference>
<dbReference type="GO" id="GO:0000160">
    <property type="term" value="P:phosphorelay signal transduction system"/>
    <property type="evidence" value="ECO:0007669"/>
    <property type="project" value="UniProtKB-KW"/>
</dbReference>
<dbReference type="Gene3D" id="3.40.50.2300">
    <property type="match status" value="1"/>
</dbReference>
<keyword evidence="7" id="KW-0804">Transcription</keyword>
<dbReference type="GO" id="GO:0043565">
    <property type="term" value="F:sequence-specific DNA binding"/>
    <property type="evidence" value="ECO:0007669"/>
    <property type="project" value="InterPro"/>
</dbReference>
<dbReference type="InterPro" id="IPR020449">
    <property type="entry name" value="Tscrpt_reg_AraC-type_HTH"/>
</dbReference>
<dbReference type="InterPro" id="IPR011006">
    <property type="entry name" value="CheY-like_superfamily"/>
</dbReference>
<reference evidence="11" key="1">
    <citation type="submission" date="2022-08" db="EMBL/GenBank/DDBJ databases">
        <title>The genomic sequence of strain Paenibacillus sp. SCIV0701.</title>
        <authorList>
            <person name="Zhao H."/>
        </authorList>
    </citation>
    <scope>NUCLEOTIDE SEQUENCE</scope>
    <source>
        <strain evidence="11">SCIV0701</strain>
    </source>
</reference>
<evidence type="ECO:0000313" key="11">
    <source>
        <dbReference type="EMBL" id="MCR2803324.1"/>
    </source>
</evidence>
<dbReference type="AlphaFoldDB" id="A0A9X2MNG9"/>
<dbReference type="SUPFAM" id="SSF52172">
    <property type="entry name" value="CheY-like"/>
    <property type="match status" value="1"/>
</dbReference>
<keyword evidence="12" id="KW-1185">Reference proteome</keyword>
<keyword evidence="4" id="KW-0902">Two-component regulatory system</keyword>
<proteinExistence type="predicted"/>
<evidence type="ECO:0000259" key="9">
    <source>
        <dbReference type="PROSITE" id="PS01124"/>
    </source>
</evidence>
<feature type="domain" description="Response regulatory" evidence="10">
    <location>
        <begin position="3"/>
        <end position="121"/>
    </location>
</feature>
<dbReference type="SMART" id="SM00342">
    <property type="entry name" value="HTH_ARAC"/>
    <property type="match status" value="1"/>
</dbReference>
<dbReference type="SUPFAM" id="SSF46689">
    <property type="entry name" value="Homeodomain-like"/>
    <property type="match status" value="2"/>
</dbReference>
<dbReference type="RefSeq" id="WP_257443512.1">
    <property type="nucleotide sequence ID" value="NZ_JANIPJ010000003.1"/>
</dbReference>
<dbReference type="Gene3D" id="1.10.10.60">
    <property type="entry name" value="Homeodomain-like"/>
    <property type="match status" value="2"/>
</dbReference>